<keyword evidence="10" id="KW-0539">Nucleus</keyword>
<comment type="similarity">
    <text evidence="2">Belongs to the p53 family.</text>
</comment>
<organism evidence="14 15">
    <name type="scientific">Cinara cedri</name>
    <dbReference type="NCBI Taxonomy" id="506608"/>
    <lineage>
        <taxon>Eukaryota</taxon>
        <taxon>Metazoa</taxon>
        <taxon>Ecdysozoa</taxon>
        <taxon>Arthropoda</taxon>
        <taxon>Hexapoda</taxon>
        <taxon>Insecta</taxon>
        <taxon>Pterygota</taxon>
        <taxon>Neoptera</taxon>
        <taxon>Paraneoptera</taxon>
        <taxon>Hemiptera</taxon>
        <taxon>Sternorrhyncha</taxon>
        <taxon>Aphidomorpha</taxon>
        <taxon>Aphidoidea</taxon>
        <taxon>Aphididae</taxon>
        <taxon>Lachninae</taxon>
        <taxon>Cinara</taxon>
    </lineage>
</organism>
<evidence type="ECO:0000256" key="7">
    <source>
        <dbReference type="ARBA" id="ARBA00023125"/>
    </source>
</evidence>
<keyword evidence="4 11" id="KW-0479">Metal-binding</keyword>
<feature type="binding site" evidence="11">
    <location>
        <position position="132"/>
    </location>
    <ligand>
        <name>Zn(2+)</name>
        <dbReference type="ChEBI" id="CHEBI:29105"/>
    </ligand>
</feature>
<name>A0A5E4MJS4_9HEMI</name>
<keyword evidence="8" id="KW-0010">Activator</keyword>
<evidence type="ECO:0000256" key="6">
    <source>
        <dbReference type="ARBA" id="ARBA00023015"/>
    </source>
</evidence>
<feature type="binding site" evidence="11">
    <location>
        <position position="196"/>
    </location>
    <ligand>
        <name>Zn(2+)</name>
        <dbReference type="ChEBI" id="CHEBI:29105"/>
    </ligand>
</feature>
<evidence type="ECO:0000256" key="10">
    <source>
        <dbReference type="ARBA" id="ARBA00023242"/>
    </source>
</evidence>
<evidence type="ECO:0000256" key="1">
    <source>
        <dbReference type="ARBA" id="ARBA00004123"/>
    </source>
</evidence>
<evidence type="ECO:0000256" key="3">
    <source>
        <dbReference type="ARBA" id="ARBA00022703"/>
    </source>
</evidence>
<evidence type="ECO:0000256" key="4">
    <source>
        <dbReference type="ARBA" id="ARBA00022723"/>
    </source>
</evidence>
<evidence type="ECO:0000256" key="12">
    <source>
        <dbReference type="PIRSR" id="PIRSR602117-3"/>
    </source>
</evidence>
<keyword evidence="3" id="KW-0053">Apoptosis</keyword>
<keyword evidence="9" id="KW-0804">Transcription</keyword>
<keyword evidence="5 11" id="KW-0862">Zinc</keyword>
<dbReference type="SUPFAM" id="SSF49417">
    <property type="entry name" value="p53-like transcription factors"/>
    <property type="match status" value="1"/>
</dbReference>
<dbReference type="InterPro" id="IPR011615">
    <property type="entry name" value="p53_DNA-bd"/>
</dbReference>
<dbReference type="InterPro" id="IPR008967">
    <property type="entry name" value="p53-like_TF_DNA-bd_sf"/>
</dbReference>
<evidence type="ECO:0000256" key="11">
    <source>
        <dbReference type="PIRSR" id="PIRSR602117-1"/>
    </source>
</evidence>
<evidence type="ECO:0000259" key="13">
    <source>
        <dbReference type="Pfam" id="PF00870"/>
    </source>
</evidence>
<gene>
    <name evidence="14" type="ORF">CINCED_3A010730</name>
</gene>
<evidence type="ECO:0000256" key="9">
    <source>
        <dbReference type="ARBA" id="ARBA00023163"/>
    </source>
</evidence>
<feature type="domain" description="p53 DNA-binding" evidence="13">
    <location>
        <begin position="50"/>
        <end position="241"/>
    </location>
</feature>
<dbReference type="GO" id="GO:0005634">
    <property type="term" value="C:nucleus"/>
    <property type="evidence" value="ECO:0007669"/>
    <property type="project" value="UniProtKB-SubCell"/>
</dbReference>
<evidence type="ECO:0000313" key="14">
    <source>
        <dbReference type="EMBL" id="VVC32488.1"/>
    </source>
</evidence>
<feature type="cross-link" description="Glycyl lysine isopeptide (Lys-Gly) (interchain with G-Cter in ubiquitin)" evidence="12">
    <location>
        <position position="245"/>
    </location>
</feature>
<dbReference type="PRINTS" id="PR00386">
    <property type="entry name" value="P53SUPPRESSR"/>
</dbReference>
<protein>
    <submittedName>
        <fullName evidence="14">p53 tumour suppressor family,p53, DNA-binding domain,p53-like transcription factor, DNA-binding,p53/RUNT</fullName>
    </submittedName>
</protein>
<evidence type="ECO:0000256" key="8">
    <source>
        <dbReference type="ARBA" id="ARBA00023159"/>
    </source>
</evidence>
<feature type="binding site" evidence="11">
    <location>
        <position position="192"/>
    </location>
    <ligand>
        <name>Zn(2+)</name>
        <dbReference type="ChEBI" id="CHEBI:29105"/>
    </ligand>
</feature>
<dbReference type="GO" id="GO:0000981">
    <property type="term" value="F:DNA-binding transcription factor activity, RNA polymerase II-specific"/>
    <property type="evidence" value="ECO:0007669"/>
    <property type="project" value="TreeGrafter"/>
</dbReference>
<keyword evidence="7 14" id="KW-0238">DNA-binding</keyword>
<dbReference type="EMBL" id="CABPRJ010000956">
    <property type="protein sequence ID" value="VVC32488.1"/>
    <property type="molecule type" value="Genomic_DNA"/>
</dbReference>
<evidence type="ECO:0000256" key="5">
    <source>
        <dbReference type="ARBA" id="ARBA00022833"/>
    </source>
</evidence>
<dbReference type="CDD" id="cd08367">
    <property type="entry name" value="P53"/>
    <property type="match status" value="1"/>
</dbReference>
<dbReference type="PANTHER" id="PTHR11447">
    <property type="entry name" value="CELLULAR TUMOR ANTIGEN P53"/>
    <property type="match status" value="1"/>
</dbReference>
<dbReference type="GO" id="GO:0006915">
    <property type="term" value="P:apoptotic process"/>
    <property type="evidence" value="ECO:0007669"/>
    <property type="project" value="UniProtKB-KW"/>
</dbReference>
<dbReference type="PANTHER" id="PTHR11447:SF16">
    <property type="entry name" value="P53 PROTEIN LONG FORM VARIANT 1"/>
    <property type="match status" value="1"/>
</dbReference>
<proteinExistence type="inferred from homology"/>
<comment type="subcellular location">
    <subcellularLocation>
        <location evidence="1">Nucleus</location>
    </subcellularLocation>
</comment>
<evidence type="ECO:0000256" key="2">
    <source>
        <dbReference type="ARBA" id="ARBA00006167"/>
    </source>
</evidence>
<dbReference type="GO" id="GO:0046872">
    <property type="term" value="F:metal ion binding"/>
    <property type="evidence" value="ECO:0007669"/>
    <property type="project" value="UniProtKB-KW"/>
</dbReference>
<dbReference type="OrthoDB" id="5915660at2759"/>
<evidence type="ECO:0000313" key="15">
    <source>
        <dbReference type="Proteomes" id="UP000325440"/>
    </source>
</evidence>
<dbReference type="AlphaFoldDB" id="A0A5E4MJS4"/>
<accession>A0A5E4MJS4</accession>
<feature type="binding site" evidence="11">
    <location>
        <position position="129"/>
    </location>
    <ligand>
        <name>Zn(2+)</name>
        <dbReference type="ChEBI" id="CHEBI:29105"/>
    </ligand>
</feature>
<keyword evidence="6" id="KW-0805">Transcription regulation</keyword>
<dbReference type="Proteomes" id="UP000325440">
    <property type="component" value="Unassembled WGS sequence"/>
</dbReference>
<keyword evidence="15" id="KW-1185">Reference proteome</keyword>
<dbReference type="GO" id="GO:0000978">
    <property type="term" value="F:RNA polymerase II cis-regulatory region sequence-specific DNA binding"/>
    <property type="evidence" value="ECO:0007669"/>
    <property type="project" value="TreeGrafter"/>
</dbReference>
<sequence length="333" mass="38326">MNTVKLSTELLESIDQDGDTESLPSHSSDDLESYAFSEHQIQTGKQISIDDYSGQFKFDFSLDFVEMSKRHWMYSVALNKVYIDMNRILPIQFYWQFDKANSLGIKNLRIRALLVFAIPEFRQLSIKRCPIHVMLDVPSNPKQVEHIIWCEQSDAIYEKDPNSQRYSVVATVHNFDPSSSHRSYDVLYKFMCKSSCSTSFNRKPIYIIFTLETPQGQVLGRKKLGLKVCSCPKRDMLKEEALEKKRLNGIPIKVTKPKNDVINVDYRTFKIPELTIPSKKLYLSTLELLHSHFLGNAVRDDNLVDSHSLISMVADLITQENSNNNADSKNQQS</sequence>
<dbReference type="InterPro" id="IPR012346">
    <property type="entry name" value="p53/RUNT-type_TF_DNA-bd_sf"/>
</dbReference>
<dbReference type="Gene3D" id="2.60.40.720">
    <property type="match status" value="1"/>
</dbReference>
<dbReference type="Pfam" id="PF00870">
    <property type="entry name" value="P53"/>
    <property type="match status" value="1"/>
</dbReference>
<dbReference type="InterPro" id="IPR002117">
    <property type="entry name" value="p53_tumour_suppressor"/>
</dbReference>
<reference evidence="14 15" key="1">
    <citation type="submission" date="2019-08" db="EMBL/GenBank/DDBJ databases">
        <authorList>
            <person name="Alioto T."/>
            <person name="Alioto T."/>
            <person name="Gomez Garrido J."/>
        </authorList>
    </citation>
    <scope>NUCLEOTIDE SEQUENCE [LARGE SCALE GENOMIC DNA]</scope>
</reference>
<comment type="cofactor">
    <cofactor evidence="11">
        <name>Zn(2+)</name>
        <dbReference type="ChEBI" id="CHEBI:29105"/>
    </cofactor>
    <text evidence="11">Binds 1 zinc ion per subunit.</text>
</comment>